<dbReference type="Proteomes" id="UP001196301">
    <property type="component" value="Unassembled WGS sequence"/>
</dbReference>
<dbReference type="RefSeq" id="WP_216571770.1">
    <property type="nucleotide sequence ID" value="NZ_JAHLOQ010000045.1"/>
</dbReference>
<organism evidence="1 2">
    <name type="scientific">Intestinibacter bartlettii</name>
    <dbReference type="NCBI Taxonomy" id="261299"/>
    <lineage>
        <taxon>Bacteria</taxon>
        <taxon>Bacillati</taxon>
        <taxon>Bacillota</taxon>
        <taxon>Clostridia</taxon>
        <taxon>Peptostreptococcales</taxon>
        <taxon>Peptostreptococcaceae</taxon>
        <taxon>Intestinibacter</taxon>
    </lineage>
</organism>
<accession>A0ABS6DZR6</accession>
<proteinExistence type="predicted"/>
<dbReference type="EMBL" id="JAHLOQ010000045">
    <property type="protein sequence ID" value="MBU5337264.1"/>
    <property type="molecule type" value="Genomic_DNA"/>
</dbReference>
<evidence type="ECO:0000313" key="2">
    <source>
        <dbReference type="Proteomes" id="UP001196301"/>
    </source>
</evidence>
<dbReference type="Pfam" id="PF11148">
    <property type="entry name" value="DUF2922"/>
    <property type="match status" value="1"/>
</dbReference>
<comment type="caution">
    <text evidence="1">The sequence shown here is derived from an EMBL/GenBank/DDBJ whole genome shotgun (WGS) entry which is preliminary data.</text>
</comment>
<reference evidence="1 2" key="1">
    <citation type="submission" date="2021-06" db="EMBL/GenBank/DDBJ databases">
        <authorList>
            <person name="Sun Q."/>
            <person name="Li D."/>
        </authorList>
    </citation>
    <scope>NUCLEOTIDE SEQUENCE [LARGE SCALE GENOMIC DNA]</scope>
    <source>
        <strain evidence="1 2">N19</strain>
    </source>
</reference>
<keyword evidence="2" id="KW-1185">Reference proteome</keyword>
<name>A0ABS6DZR6_9FIRM</name>
<sequence>MDENKKLVMIFKNSAGKKVTISIEDPKDDLTEEQIKNAMDTIVAKNVFKKNDYALVEAVGAQIVTTQTTDYDLVL</sequence>
<dbReference type="InterPro" id="IPR021321">
    <property type="entry name" value="DUF2922"/>
</dbReference>
<evidence type="ECO:0000313" key="1">
    <source>
        <dbReference type="EMBL" id="MBU5337264.1"/>
    </source>
</evidence>
<gene>
    <name evidence="1" type="ORF">KQI20_12500</name>
</gene>
<protein>
    <submittedName>
        <fullName evidence="1">DUF2922 domain-containing protein</fullName>
    </submittedName>
</protein>